<evidence type="ECO:0000313" key="3">
    <source>
        <dbReference type="Proteomes" id="UP000077177"/>
    </source>
</evidence>
<dbReference type="KEGG" id="fla:SY85_12555"/>
<dbReference type="SUPFAM" id="SSF53335">
    <property type="entry name" value="S-adenosyl-L-methionine-dependent methyltransferases"/>
    <property type="match status" value="1"/>
</dbReference>
<protein>
    <recommendedName>
        <fullName evidence="1">MnmC-like methyltransferase domain-containing protein</fullName>
    </recommendedName>
</protein>
<gene>
    <name evidence="2" type="ORF">SY85_12555</name>
</gene>
<dbReference type="InterPro" id="IPR047785">
    <property type="entry name" value="tRNA_MNMC2"/>
</dbReference>
<dbReference type="GO" id="GO:0004808">
    <property type="term" value="F:tRNA (5-methylaminomethyl-2-thiouridylate)(34)-methyltransferase activity"/>
    <property type="evidence" value="ECO:0007669"/>
    <property type="project" value="InterPro"/>
</dbReference>
<feature type="domain" description="MnmC-like methyltransferase" evidence="1">
    <location>
        <begin position="144"/>
        <end position="220"/>
    </location>
</feature>
<evidence type="ECO:0000259" key="1">
    <source>
        <dbReference type="Pfam" id="PF05430"/>
    </source>
</evidence>
<dbReference type="GO" id="GO:0016645">
    <property type="term" value="F:oxidoreductase activity, acting on the CH-NH group of donors"/>
    <property type="evidence" value="ECO:0007669"/>
    <property type="project" value="InterPro"/>
</dbReference>
<dbReference type="PANTHER" id="PTHR39963:SF1">
    <property type="entry name" value="MNMC-LIKE METHYLTRANSFERASE DOMAIN-CONTAINING PROTEIN"/>
    <property type="match status" value="1"/>
</dbReference>
<dbReference type="PANTHER" id="PTHR39963">
    <property type="entry name" value="SLL0983 PROTEIN"/>
    <property type="match status" value="1"/>
</dbReference>
<sequence length="221" mass="24800">MKREVIITRDGSSTIAIPEMKVMYHSIHGAIQESRHVYIQAGLQYALVHFSDTPLRVFEMGFGSGLNTLLTAIVAEKEQRSIYYTSVEAFPVTAAEVSVLNYGEALKGQPLFEQLHQAAWSQPVSIHPYFTLQKEPVALDRFSIDQPAHVIYYDAFAPAAQPELWTKDVFEKLYGMLVRNGILVTYCSKSDVRRAMQAAGFTVSKLPGPRGKREMLRAMKA</sequence>
<dbReference type="NCBIfam" id="NF033855">
    <property type="entry name" value="tRNA_MNMC2"/>
    <property type="match status" value="1"/>
</dbReference>
<dbReference type="Pfam" id="PF05430">
    <property type="entry name" value="Methyltransf_30"/>
    <property type="match status" value="1"/>
</dbReference>
<dbReference type="InterPro" id="IPR008471">
    <property type="entry name" value="MnmC-like_methylTransf"/>
</dbReference>
<organism evidence="2 3">
    <name type="scientific">Flavisolibacter tropicus</name>
    <dbReference type="NCBI Taxonomy" id="1492898"/>
    <lineage>
        <taxon>Bacteria</taxon>
        <taxon>Pseudomonadati</taxon>
        <taxon>Bacteroidota</taxon>
        <taxon>Chitinophagia</taxon>
        <taxon>Chitinophagales</taxon>
        <taxon>Chitinophagaceae</taxon>
        <taxon>Flavisolibacter</taxon>
    </lineage>
</organism>
<dbReference type="InterPro" id="IPR029063">
    <property type="entry name" value="SAM-dependent_MTases_sf"/>
</dbReference>
<name>A0A172TWP6_9BACT</name>
<dbReference type="AlphaFoldDB" id="A0A172TWP6"/>
<dbReference type="Proteomes" id="UP000077177">
    <property type="component" value="Chromosome"/>
</dbReference>
<reference evidence="2 3" key="2">
    <citation type="journal article" date="2016" name="Int. J. Syst. Evol. Microbiol.">
        <title>Flavisolibacter tropicus sp. nov., isolated from tropical soil.</title>
        <authorList>
            <person name="Lee J.J."/>
            <person name="Kang M.S."/>
            <person name="Kim G.S."/>
            <person name="Lee C.S."/>
            <person name="Lim S."/>
            <person name="Lee J."/>
            <person name="Roh S.H."/>
            <person name="Kang H."/>
            <person name="Ha J.M."/>
            <person name="Bae S."/>
            <person name="Jung H.Y."/>
            <person name="Kim M.K."/>
        </authorList>
    </citation>
    <scope>NUCLEOTIDE SEQUENCE [LARGE SCALE GENOMIC DNA]</scope>
    <source>
        <strain evidence="2 3">LCS9</strain>
    </source>
</reference>
<proteinExistence type="predicted"/>
<keyword evidence="3" id="KW-1185">Reference proteome</keyword>
<dbReference type="EMBL" id="CP011390">
    <property type="protein sequence ID" value="ANE51213.1"/>
    <property type="molecule type" value="Genomic_DNA"/>
</dbReference>
<dbReference type="Gene3D" id="3.40.50.150">
    <property type="entry name" value="Vaccinia Virus protein VP39"/>
    <property type="match status" value="1"/>
</dbReference>
<dbReference type="RefSeq" id="WP_066404995.1">
    <property type="nucleotide sequence ID" value="NZ_CP011390.1"/>
</dbReference>
<evidence type="ECO:0000313" key="2">
    <source>
        <dbReference type="EMBL" id="ANE51213.1"/>
    </source>
</evidence>
<dbReference type="OrthoDB" id="9786494at2"/>
<reference evidence="3" key="1">
    <citation type="submission" date="2015-01" db="EMBL/GenBank/DDBJ databases">
        <title>Flavisolibacter sp./LCS9/ whole genome sequencing.</title>
        <authorList>
            <person name="Kim M.K."/>
            <person name="Srinivasan S."/>
            <person name="Lee J.-J."/>
        </authorList>
    </citation>
    <scope>NUCLEOTIDE SEQUENCE [LARGE SCALE GENOMIC DNA]</scope>
    <source>
        <strain evidence="3">LCS9</strain>
    </source>
</reference>
<accession>A0A172TWP6</accession>